<dbReference type="Gene3D" id="3.40.50.1000">
    <property type="entry name" value="HAD superfamily/HAD-like"/>
    <property type="match status" value="1"/>
</dbReference>
<dbReference type="AlphaFoldDB" id="A0A381USB3"/>
<accession>A0A381USB3</accession>
<dbReference type="EMBL" id="UINC01007033">
    <property type="protein sequence ID" value="SVA31039.1"/>
    <property type="molecule type" value="Genomic_DNA"/>
</dbReference>
<gene>
    <name evidence="1" type="ORF">METZ01_LOCUS83893</name>
</gene>
<evidence type="ECO:0000313" key="1">
    <source>
        <dbReference type="EMBL" id="SVA31039.1"/>
    </source>
</evidence>
<organism evidence="1">
    <name type="scientific">marine metagenome</name>
    <dbReference type="NCBI Taxonomy" id="408172"/>
    <lineage>
        <taxon>unclassified sequences</taxon>
        <taxon>metagenomes</taxon>
        <taxon>ecological metagenomes</taxon>
    </lineage>
</organism>
<dbReference type="InterPro" id="IPR023214">
    <property type="entry name" value="HAD_sf"/>
</dbReference>
<name>A0A381USB3_9ZZZZ</name>
<evidence type="ECO:0008006" key="2">
    <source>
        <dbReference type="Google" id="ProtNLM"/>
    </source>
</evidence>
<dbReference type="InterPro" id="IPR036412">
    <property type="entry name" value="HAD-like_sf"/>
</dbReference>
<reference evidence="1" key="1">
    <citation type="submission" date="2018-05" db="EMBL/GenBank/DDBJ databases">
        <authorList>
            <person name="Lanie J.A."/>
            <person name="Ng W.-L."/>
            <person name="Kazmierczak K.M."/>
            <person name="Andrzejewski T.M."/>
            <person name="Davidsen T.M."/>
            <person name="Wayne K.J."/>
            <person name="Tettelin H."/>
            <person name="Glass J.I."/>
            <person name="Rusch D."/>
            <person name="Podicherti R."/>
            <person name="Tsui H.-C.T."/>
            <person name="Winkler M.E."/>
        </authorList>
    </citation>
    <scope>NUCLEOTIDE SEQUENCE</scope>
</reference>
<dbReference type="SUPFAM" id="SSF56784">
    <property type="entry name" value="HAD-like"/>
    <property type="match status" value="1"/>
</dbReference>
<sequence length="118" mass="13365">MSILISFDIDGTLEVGDPPGAVTMNMVRNARAKGIVTGSCSDRPMSTQRSIWEEYGIEYDFVCYKHMLPDLKSKFDVDKFYHVGDRDDLDRKYAIRAGFGFFWPDEAAQNPLLLMDGS</sequence>
<proteinExistence type="predicted"/>
<protein>
    <recommendedName>
        <fullName evidence="2">HAD family hydrolase</fullName>
    </recommendedName>
</protein>